<dbReference type="SMART" id="SM00368">
    <property type="entry name" value="LRR_RI"/>
    <property type="match status" value="7"/>
</dbReference>
<feature type="compositionally biased region" description="Acidic residues" evidence="1">
    <location>
        <begin position="100"/>
        <end position="110"/>
    </location>
</feature>
<proteinExistence type="predicted"/>
<dbReference type="OrthoDB" id="76105at2759"/>
<evidence type="ECO:0000313" key="3">
    <source>
        <dbReference type="RefSeq" id="XP_030647598.1"/>
    </source>
</evidence>
<dbReference type="InterPro" id="IPR052394">
    <property type="entry name" value="LRR-containing"/>
</dbReference>
<dbReference type="AlphaFoldDB" id="A0A6J2WTL6"/>
<dbReference type="SUPFAM" id="SSF52047">
    <property type="entry name" value="RNI-like"/>
    <property type="match status" value="1"/>
</dbReference>
<feature type="compositionally biased region" description="Basic and acidic residues" evidence="1">
    <location>
        <begin position="82"/>
        <end position="91"/>
    </location>
</feature>
<dbReference type="Proteomes" id="UP000504632">
    <property type="component" value="Chromosome 14"/>
</dbReference>
<dbReference type="CTD" id="400891"/>
<dbReference type="InParanoid" id="A0A6J2WTL6"/>
<gene>
    <name evidence="3" type="primary">lrrc74b</name>
</gene>
<evidence type="ECO:0000256" key="1">
    <source>
        <dbReference type="SAM" id="MobiDB-lite"/>
    </source>
</evidence>
<sequence>MIRGKKVVKGSLLPSVLEDEGVETESEKLVGTGSRPSSRPRESSRSIVGDGLEVNQMTPQCLSPGEEASDVDGGDTEEEEGDSKKGPDRGEAGGGASITADEEYDTDLELEDTRRPYDPTGQALYKEVCKQLKVTPVSHFLRNVQRSELSLEHRGLGPQGTKALTVPLVTNTSILKLNLRDNWMEALGGAAVAEMLKENCYITDIDLSENRLGEQGVKALCVMLLENTTLLSLCLSGNQLDDKVAPHLAQALAANQKLQKLDLSHNRIGDVAGEILGNAIAENTGMKSLNLAWNCIRGKGAIALVKGIAANIFLQVMDLSYNGLGKEGAIALGEALKENNTLEELNISNNRIPPEGAIHFAMGLRVNKTIRILKMCRNPMQFTGCYAVLKSIQGNPESALEFLDFSDITVNQDFDDVYDIVKDMFPNLQVKHGGRIGRFHKPQS</sequence>
<protein>
    <submittedName>
        <fullName evidence="3">Leucine-rich repeat-containing protein 74B</fullName>
    </submittedName>
</protein>
<reference evidence="3" key="1">
    <citation type="submission" date="2025-08" db="UniProtKB">
        <authorList>
            <consortium name="RefSeq"/>
        </authorList>
    </citation>
    <scope>IDENTIFICATION</scope>
</reference>
<dbReference type="Gene3D" id="3.80.10.10">
    <property type="entry name" value="Ribonuclease Inhibitor"/>
    <property type="match status" value="1"/>
</dbReference>
<evidence type="ECO:0000313" key="2">
    <source>
        <dbReference type="Proteomes" id="UP000504632"/>
    </source>
</evidence>
<name>A0A6J2WTL6_CHACN</name>
<keyword evidence="2" id="KW-1185">Reference proteome</keyword>
<dbReference type="PROSITE" id="PS51450">
    <property type="entry name" value="LRR"/>
    <property type="match status" value="1"/>
</dbReference>
<dbReference type="PANTHER" id="PTHR24114:SF37">
    <property type="entry name" value="LEUCINE-RICH REPEAT-CONTAINING PROTEIN 74B"/>
    <property type="match status" value="1"/>
</dbReference>
<dbReference type="Pfam" id="PF13516">
    <property type="entry name" value="LRR_6"/>
    <property type="match status" value="7"/>
</dbReference>
<feature type="compositionally biased region" description="Acidic residues" evidence="1">
    <location>
        <begin position="67"/>
        <end position="81"/>
    </location>
</feature>
<dbReference type="InterPro" id="IPR032675">
    <property type="entry name" value="LRR_dom_sf"/>
</dbReference>
<dbReference type="PANTHER" id="PTHR24114">
    <property type="entry name" value="LEUCINE RICH REPEAT FAMILY PROTEIN"/>
    <property type="match status" value="1"/>
</dbReference>
<dbReference type="GeneID" id="115827832"/>
<dbReference type="InterPro" id="IPR001611">
    <property type="entry name" value="Leu-rich_rpt"/>
</dbReference>
<organism evidence="2 3">
    <name type="scientific">Chanos chanos</name>
    <name type="common">Milkfish</name>
    <name type="synonym">Mugil chanos</name>
    <dbReference type="NCBI Taxonomy" id="29144"/>
    <lineage>
        <taxon>Eukaryota</taxon>
        <taxon>Metazoa</taxon>
        <taxon>Chordata</taxon>
        <taxon>Craniata</taxon>
        <taxon>Vertebrata</taxon>
        <taxon>Euteleostomi</taxon>
        <taxon>Actinopterygii</taxon>
        <taxon>Neopterygii</taxon>
        <taxon>Teleostei</taxon>
        <taxon>Ostariophysi</taxon>
        <taxon>Gonorynchiformes</taxon>
        <taxon>Chanidae</taxon>
        <taxon>Chanos</taxon>
    </lineage>
</organism>
<accession>A0A6J2WTL6</accession>
<feature type="region of interest" description="Disordered" evidence="1">
    <location>
        <begin position="1"/>
        <end position="118"/>
    </location>
</feature>
<dbReference type="RefSeq" id="XP_030647598.1">
    <property type="nucleotide sequence ID" value="XM_030791738.1"/>
</dbReference>